<proteinExistence type="predicted"/>
<dbReference type="EMBL" id="BARU01006881">
    <property type="protein sequence ID" value="GAH38222.1"/>
    <property type="molecule type" value="Genomic_DNA"/>
</dbReference>
<dbReference type="AlphaFoldDB" id="X1F003"/>
<organism evidence="1">
    <name type="scientific">marine sediment metagenome</name>
    <dbReference type="NCBI Taxonomy" id="412755"/>
    <lineage>
        <taxon>unclassified sequences</taxon>
        <taxon>metagenomes</taxon>
        <taxon>ecological metagenomes</taxon>
    </lineage>
</organism>
<sequence length="80" mass="9287">MRKYYPTPELVSTTEIDFLNKQHITTKDEVHAALVDLPEGLTKKELAEYLGYDSQNTSAVRRIERALETLLREEKITYSD</sequence>
<evidence type="ECO:0000313" key="1">
    <source>
        <dbReference type="EMBL" id="GAH38222.1"/>
    </source>
</evidence>
<reference evidence="1" key="1">
    <citation type="journal article" date="2014" name="Front. Microbiol.">
        <title>High frequency of phylogenetically diverse reductive dehalogenase-homologous genes in deep subseafloor sedimentary metagenomes.</title>
        <authorList>
            <person name="Kawai M."/>
            <person name="Futagami T."/>
            <person name="Toyoda A."/>
            <person name="Takaki Y."/>
            <person name="Nishi S."/>
            <person name="Hori S."/>
            <person name="Arai W."/>
            <person name="Tsubouchi T."/>
            <person name="Morono Y."/>
            <person name="Uchiyama I."/>
            <person name="Ito T."/>
            <person name="Fujiyama A."/>
            <person name="Inagaki F."/>
            <person name="Takami H."/>
        </authorList>
    </citation>
    <scope>NUCLEOTIDE SEQUENCE</scope>
    <source>
        <strain evidence="1">Expedition CK06-06</strain>
    </source>
</reference>
<gene>
    <name evidence="1" type="ORF">S03H2_13562</name>
</gene>
<name>X1F003_9ZZZZ</name>
<accession>X1F003</accession>
<comment type="caution">
    <text evidence="1">The sequence shown here is derived from an EMBL/GenBank/DDBJ whole genome shotgun (WGS) entry which is preliminary data.</text>
</comment>
<protein>
    <submittedName>
        <fullName evidence="1">Uncharacterized protein</fullName>
    </submittedName>
</protein>